<comment type="caution">
    <text evidence="2">The sequence shown here is derived from an EMBL/GenBank/DDBJ whole genome shotgun (WGS) entry which is preliminary data.</text>
</comment>
<keyword evidence="1" id="KW-0812">Transmembrane</keyword>
<gene>
    <name evidence="2" type="ORF">HPS56_12825</name>
</gene>
<dbReference type="Proteomes" id="UP000714420">
    <property type="component" value="Unassembled WGS sequence"/>
</dbReference>
<dbReference type="RefSeq" id="WP_172277395.1">
    <property type="nucleotide sequence ID" value="NZ_CASGMU010000022.1"/>
</dbReference>
<proteinExistence type="predicted"/>
<evidence type="ECO:0000313" key="2">
    <source>
        <dbReference type="EMBL" id="NPD93198.1"/>
    </source>
</evidence>
<name>A0ABX2APS3_9BACT</name>
<keyword evidence="3" id="KW-1185">Reference proteome</keyword>
<sequence>MEIGKYHGTVTHFIAACVLAVAGVVLVMLAMLLPPVGYIDPTVLAAFGELLTFSGALAGMDYRYAKSVNGNKKI</sequence>
<evidence type="ECO:0000313" key="3">
    <source>
        <dbReference type="Proteomes" id="UP000714420"/>
    </source>
</evidence>
<accession>A0ABX2APS3</accession>
<protein>
    <submittedName>
        <fullName evidence="2">Uncharacterized protein</fullName>
    </submittedName>
</protein>
<keyword evidence="1" id="KW-1133">Transmembrane helix</keyword>
<evidence type="ECO:0000256" key="1">
    <source>
        <dbReference type="SAM" id="Phobius"/>
    </source>
</evidence>
<feature type="transmembrane region" description="Helical" evidence="1">
    <location>
        <begin position="44"/>
        <end position="64"/>
    </location>
</feature>
<dbReference type="PROSITE" id="PS51257">
    <property type="entry name" value="PROKAR_LIPOPROTEIN"/>
    <property type="match status" value="1"/>
</dbReference>
<reference evidence="2 3" key="1">
    <citation type="submission" date="2020-05" db="EMBL/GenBank/DDBJ databases">
        <title>Distinct polysaccharide utilization as determinants for interspecies competition between intestinal Prevotella spp.</title>
        <authorList>
            <person name="Galvez E.J.C."/>
            <person name="Iljazovic A."/>
            <person name="Strowig T."/>
        </authorList>
    </citation>
    <scope>NUCLEOTIDE SEQUENCE [LARGE SCALE GENOMIC DNA]</scope>
    <source>
        <strain evidence="2 3">PMUR</strain>
    </source>
</reference>
<feature type="transmembrane region" description="Helical" evidence="1">
    <location>
        <begin position="12"/>
        <end position="32"/>
    </location>
</feature>
<organism evidence="2 3">
    <name type="scientific">Xylanibacter muris</name>
    <dbReference type="NCBI Taxonomy" id="2736290"/>
    <lineage>
        <taxon>Bacteria</taxon>
        <taxon>Pseudomonadati</taxon>
        <taxon>Bacteroidota</taxon>
        <taxon>Bacteroidia</taxon>
        <taxon>Bacteroidales</taxon>
        <taxon>Prevotellaceae</taxon>
        <taxon>Xylanibacter</taxon>
    </lineage>
</organism>
<keyword evidence="1" id="KW-0472">Membrane</keyword>
<dbReference type="EMBL" id="JABKKF010000018">
    <property type="protein sequence ID" value="NPD93198.1"/>
    <property type="molecule type" value="Genomic_DNA"/>
</dbReference>